<reference evidence="1" key="1">
    <citation type="submission" date="2022-04" db="EMBL/GenBank/DDBJ databases">
        <title>Genome of the entomopathogenic fungus Entomophthora muscae.</title>
        <authorList>
            <person name="Elya C."/>
            <person name="Lovett B.R."/>
            <person name="Lee E."/>
            <person name="Macias A.M."/>
            <person name="Hajek A.E."/>
            <person name="De Bivort B.L."/>
            <person name="Kasson M.T."/>
            <person name="De Fine Licht H.H."/>
            <person name="Stajich J.E."/>
        </authorList>
    </citation>
    <scope>NUCLEOTIDE SEQUENCE</scope>
    <source>
        <strain evidence="1">Berkeley</strain>
    </source>
</reference>
<dbReference type="Proteomes" id="UP001165960">
    <property type="component" value="Unassembled WGS sequence"/>
</dbReference>
<name>A0ACC2UCX0_9FUNG</name>
<dbReference type="EMBL" id="QTSX02000811">
    <property type="protein sequence ID" value="KAJ9084738.1"/>
    <property type="molecule type" value="Genomic_DNA"/>
</dbReference>
<sequence length="847" mass="96079">MSGIATGEAQTATVYLSSFIYQVGISGGLAAIGLLVFGNLHPKFKRIYNRRHAYSAERFEKLPVGLYRWVRSVWREPDEKILSKCGLDALMFLKFIQLNLTYAIVMFLMAIVLSIVNLTGDDKSITRDKGWNKIEMKIFTIAHVSKKKFLWAHVVAAWLSVIVLGYLLYQNNTFFVRLRQKHFLSQEYQSQLHTRTLLLTHLPRHLQSDQGISSFLDSLGLIYSPEFCTVGRRVGHLPLLIREYNMSIRQFETILAKASCSSTSNRPHHYIGRFGWLRIGQKVDSIDYFTSILKELYEEITELRTLARDGLPETQVGFAIYPDTASAHLVARQLSPGPGTYLHGLKPLPDVMLSPDPEDLIWSNLLLTRRQQLFRWTAFTAVFIVLLILGAFIFSYLATISSVSLLANKYSSVNRIFTNDTFNSLLDVTIPPMLMILAIFFVQMLLRRLSEKQSSTTHSSVERRLLAKFLAFLICDNLIIFSTYQALQSNISFGMLGQDNFQGFISSFKNFVSTLAVPFSNVIVQSSSFWVSQMCLRIISYLAELIQPITLLRNLQATARRRGSSWLPGLATTSRELRELQRPTRFAFPIGYAIQSFNLTLLLIFGIVAPLIVPFSVANFIIAYIVYKHQLMYVNQSAEEGRDAGGRLYATTFHSILLIWILSQFFLLFVLLLSNATNGQWYAILPLPFILSLFGLGHRSWFDAHLDFIDLDHHNAPGRTQRSPQQPTAQEVEMNYINPARRSTYRVSTQLSFSDQDSERDALTSPTHTSGGSTPASFVHHPALEQELLTLEFNDSLLNIFPELNHFLAMSSEQGTQLPSIHQLQSGQLAPPIQDKPNTTLTQTPHF</sequence>
<evidence type="ECO:0000313" key="2">
    <source>
        <dbReference type="Proteomes" id="UP001165960"/>
    </source>
</evidence>
<protein>
    <submittedName>
        <fullName evidence="1">Uncharacterized protein</fullName>
    </submittedName>
</protein>
<accession>A0ACC2UCX0</accession>
<comment type="caution">
    <text evidence="1">The sequence shown here is derived from an EMBL/GenBank/DDBJ whole genome shotgun (WGS) entry which is preliminary data.</text>
</comment>
<keyword evidence="2" id="KW-1185">Reference proteome</keyword>
<proteinExistence type="predicted"/>
<evidence type="ECO:0000313" key="1">
    <source>
        <dbReference type="EMBL" id="KAJ9084738.1"/>
    </source>
</evidence>
<gene>
    <name evidence="1" type="ORF">DSO57_1021097</name>
</gene>
<organism evidence="1 2">
    <name type="scientific">Entomophthora muscae</name>
    <dbReference type="NCBI Taxonomy" id="34485"/>
    <lineage>
        <taxon>Eukaryota</taxon>
        <taxon>Fungi</taxon>
        <taxon>Fungi incertae sedis</taxon>
        <taxon>Zoopagomycota</taxon>
        <taxon>Entomophthoromycotina</taxon>
        <taxon>Entomophthoromycetes</taxon>
        <taxon>Entomophthorales</taxon>
        <taxon>Entomophthoraceae</taxon>
        <taxon>Entomophthora</taxon>
    </lineage>
</organism>